<evidence type="ECO:0000256" key="1">
    <source>
        <dbReference type="SAM" id="Phobius"/>
    </source>
</evidence>
<name>A0A381XCC0_9ZZZZ</name>
<keyword evidence="1" id="KW-0472">Membrane</keyword>
<feature type="non-terminal residue" evidence="2">
    <location>
        <position position="1"/>
    </location>
</feature>
<keyword evidence="1" id="KW-0812">Transmembrane</keyword>
<gene>
    <name evidence="2" type="ORF">METZ01_LOCUS114691</name>
</gene>
<keyword evidence="1" id="KW-1133">Transmembrane helix</keyword>
<dbReference type="AlphaFoldDB" id="A0A381XCC0"/>
<dbReference type="EMBL" id="UINC01014508">
    <property type="protein sequence ID" value="SVA61837.1"/>
    <property type="molecule type" value="Genomic_DNA"/>
</dbReference>
<proteinExistence type="predicted"/>
<accession>A0A381XCC0</accession>
<evidence type="ECO:0000313" key="2">
    <source>
        <dbReference type="EMBL" id="SVA61837.1"/>
    </source>
</evidence>
<protein>
    <submittedName>
        <fullName evidence="2">Uncharacterized protein</fullName>
    </submittedName>
</protein>
<reference evidence="2" key="1">
    <citation type="submission" date="2018-05" db="EMBL/GenBank/DDBJ databases">
        <authorList>
            <person name="Lanie J.A."/>
            <person name="Ng W.-L."/>
            <person name="Kazmierczak K.M."/>
            <person name="Andrzejewski T.M."/>
            <person name="Davidsen T.M."/>
            <person name="Wayne K.J."/>
            <person name="Tettelin H."/>
            <person name="Glass J.I."/>
            <person name="Rusch D."/>
            <person name="Podicherti R."/>
            <person name="Tsui H.-C.T."/>
            <person name="Winkler M.E."/>
        </authorList>
    </citation>
    <scope>NUCLEOTIDE SEQUENCE</scope>
</reference>
<organism evidence="2">
    <name type="scientific">marine metagenome</name>
    <dbReference type="NCBI Taxonomy" id="408172"/>
    <lineage>
        <taxon>unclassified sequences</taxon>
        <taxon>metagenomes</taxon>
        <taxon>ecological metagenomes</taxon>
    </lineage>
</organism>
<feature type="transmembrane region" description="Helical" evidence="1">
    <location>
        <begin position="17"/>
        <end position="35"/>
    </location>
</feature>
<sequence>EPVAFSPLFQREKYNRLAFRIGMVCLAITFAYRVVGLANGRGQAYSRTPVAIYGIYEVKSFTSDGVLLPPLLTDAKRWRMVIIERSGLASIRLMNDVIHDYLTSVDTENGTVTFIANPDTTVTTAGATRLAYNPRLINDRFKQALEADADAGLMLAFSRPADDRLALSGRWGSDANNVELRRVDESKFLLLNRGFHWIQSSPYFR</sequence>